<feature type="non-terminal residue" evidence="15">
    <location>
        <position position="657"/>
    </location>
</feature>
<dbReference type="FunFam" id="1.10.8.710:FF:000001">
    <property type="entry name" value="Dynein axonemal heavy chain 2"/>
    <property type="match status" value="1"/>
</dbReference>
<dbReference type="GO" id="GO:0051959">
    <property type="term" value="F:dynein light intermediate chain binding"/>
    <property type="evidence" value="ECO:0007669"/>
    <property type="project" value="InterPro"/>
</dbReference>
<dbReference type="InterPro" id="IPR026983">
    <property type="entry name" value="DHC"/>
</dbReference>
<dbReference type="PANTHER" id="PTHR45703">
    <property type="entry name" value="DYNEIN HEAVY CHAIN"/>
    <property type="match status" value="1"/>
</dbReference>
<keyword evidence="5" id="KW-0547">Nucleotide-binding</keyword>
<dbReference type="SUPFAM" id="SSF52540">
    <property type="entry name" value="P-loop containing nucleoside triphosphate hydrolases"/>
    <property type="match status" value="1"/>
</dbReference>
<evidence type="ECO:0000259" key="14">
    <source>
        <dbReference type="Pfam" id="PF12774"/>
    </source>
</evidence>
<evidence type="ECO:0000256" key="11">
    <source>
        <dbReference type="ARBA" id="ARBA00023212"/>
    </source>
</evidence>
<feature type="non-terminal residue" evidence="15">
    <location>
        <position position="1"/>
    </location>
</feature>
<keyword evidence="7" id="KW-0243">Dynein</keyword>
<name>A0A146K6Z0_9EUKA</name>
<organism evidence="15">
    <name type="scientific">Trepomonas sp. PC1</name>
    <dbReference type="NCBI Taxonomy" id="1076344"/>
    <lineage>
        <taxon>Eukaryota</taxon>
        <taxon>Metamonada</taxon>
        <taxon>Diplomonadida</taxon>
        <taxon>Hexamitidae</taxon>
        <taxon>Hexamitinae</taxon>
        <taxon>Trepomonas</taxon>
    </lineage>
</organism>
<dbReference type="Gene3D" id="1.10.8.710">
    <property type="match status" value="1"/>
</dbReference>
<dbReference type="InterPro" id="IPR027417">
    <property type="entry name" value="P-loop_NTPase"/>
</dbReference>
<dbReference type="InterPro" id="IPR042222">
    <property type="entry name" value="Dynein_2_N"/>
</dbReference>
<gene>
    <name evidence="15" type="ORF">TPC1_15427</name>
</gene>
<evidence type="ECO:0000256" key="7">
    <source>
        <dbReference type="ARBA" id="ARBA00023017"/>
    </source>
</evidence>
<evidence type="ECO:0000256" key="12">
    <source>
        <dbReference type="ARBA" id="ARBA00023273"/>
    </source>
</evidence>
<evidence type="ECO:0000256" key="6">
    <source>
        <dbReference type="ARBA" id="ARBA00022840"/>
    </source>
</evidence>
<dbReference type="GO" id="GO:0007018">
    <property type="term" value="P:microtubule-based movement"/>
    <property type="evidence" value="ECO:0007669"/>
    <property type="project" value="InterPro"/>
</dbReference>
<dbReference type="GO" id="GO:0005524">
    <property type="term" value="F:ATP binding"/>
    <property type="evidence" value="ECO:0007669"/>
    <property type="project" value="UniProtKB-KW"/>
</dbReference>
<keyword evidence="8" id="KW-0175">Coiled coil</keyword>
<keyword evidence="2" id="KW-0963">Cytoplasm</keyword>
<dbReference type="GO" id="GO:0005874">
    <property type="term" value="C:microtubule"/>
    <property type="evidence" value="ECO:0007669"/>
    <property type="project" value="UniProtKB-KW"/>
</dbReference>
<dbReference type="Gene3D" id="3.40.50.300">
    <property type="entry name" value="P-loop containing nucleotide triphosphate hydrolases"/>
    <property type="match status" value="1"/>
</dbReference>
<evidence type="ECO:0000259" key="13">
    <source>
        <dbReference type="Pfam" id="PF08393"/>
    </source>
</evidence>
<evidence type="ECO:0000256" key="3">
    <source>
        <dbReference type="ARBA" id="ARBA00022701"/>
    </source>
</evidence>
<dbReference type="Gene3D" id="1.20.140.100">
    <property type="entry name" value="Dynein heavy chain, N-terminal domain 2"/>
    <property type="match status" value="1"/>
</dbReference>
<dbReference type="InterPro" id="IPR043157">
    <property type="entry name" value="Dynein_AAA1S"/>
</dbReference>
<dbReference type="Pfam" id="PF08393">
    <property type="entry name" value="DHC_N2"/>
    <property type="match status" value="1"/>
</dbReference>
<dbReference type="GO" id="GO:0005930">
    <property type="term" value="C:axoneme"/>
    <property type="evidence" value="ECO:0007669"/>
    <property type="project" value="UniProtKB-SubCell"/>
</dbReference>
<dbReference type="GO" id="GO:0030286">
    <property type="term" value="C:dynein complex"/>
    <property type="evidence" value="ECO:0007669"/>
    <property type="project" value="UniProtKB-KW"/>
</dbReference>
<evidence type="ECO:0000256" key="4">
    <source>
        <dbReference type="ARBA" id="ARBA00022737"/>
    </source>
</evidence>
<evidence type="ECO:0000313" key="15">
    <source>
        <dbReference type="EMBL" id="JAP92583.1"/>
    </source>
</evidence>
<keyword evidence="10" id="KW-0505">Motor protein</keyword>
<keyword evidence="3" id="KW-0493">Microtubule</keyword>
<evidence type="ECO:0000256" key="2">
    <source>
        <dbReference type="ARBA" id="ARBA00022490"/>
    </source>
</evidence>
<keyword evidence="11" id="KW-0206">Cytoskeleton</keyword>
<dbReference type="EMBL" id="GDID01004023">
    <property type="protein sequence ID" value="JAP92583.1"/>
    <property type="molecule type" value="Transcribed_RNA"/>
</dbReference>
<evidence type="ECO:0000256" key="9">
    <source>
        <dbReference type="ARBA" id="ARBA00023069"/>
    </source>
</evidence>
<proteinExistence type="predicted"/>
<dbReference type="PANTHER" id="PTHR45703:SF1">
    <property type="entry name" value="DYNEINS HEAVY CHAIN"/>
    <property type="match status" value="1"/>
</dbReference>
<dbReference type="FunFam" id="3.20.180.20:FF:000001">
    <property type="entry name" value="Dynein axonemal heavy chain 5"/>
    <property type="match status" value="1"/>
</dbReference>
<dbReference type="Gene3D" id="3.20.180.20">
    <property type="entry name" value="Dynein heavy chain, N-terminal domain 2"/>
    <property type="match status" value="1"/>
</dbReference>
<comment type="subcellular location">
    <subcellularLocation>
        <location evidence="1">Cytoplasm</location>
        <location evidence="1">Cytoskeleton</location>
        <location evidence="1">Cilium axoneme</location>
    </subcellularLocation>
</comment>
<evidence type="ECO:0000256" key="10">
    <source>
        <dbReference type="ARBA" id="ARBA00023175"/>
    </source>
</evidence>
<sequence>NTVQKRPNVIDICVETDKLLVKLQDNHKILETVQKGLADYLETKRIAFPRFFFLSDEELLSILSNTKNPTSVQPFLRSCFENMARIKFLDEDKNYEMVSMTSHEGEVVLFAEPMIPQGQVEIWMGQLEKLAIKTVKLRCAETLTKYIQMVFENGIQGRASWVKCGFAQGVCLVNQLVFCNDTEWAIRDGQLKEYRDQLDKQLECMTELVRTGLNKLESKVFSALLTYDVFQRDKIQTMIDQKVISTNDFEWAKHPKHICNVDQMYLQPIHGSNDFYYKPNYSAEEYKKMVESVLEEASEIKSEFLISFQQILSTLPYQFEYLGNTARLVITPLTLKIYSTISQSQGMFKFSSCSGPAGSGKTETSKQLSNKELGLVCVVFNCSEGLDLIGIKRMLSGVISSGGCLVMDEINRLSLDVLSVFAQMVLGVQRGLQLCGGSIVKTPKTEVGKSMAHIQTTKILFENTELNLQSTAAVIITQNPNYSGRQKLPANLVALFRAVSVMVPNYMKICQIRLYSYGFKKATSLAQKAVSVFKLCSEQLSLCSWYDYGMRAINSTIQAAGNIRQELGNMCVQNSKDIPLKHNVPDPRYYTEDQIVLRAITETNSPKFLHNDYLLFKNILSDLFPQIKPPFIDYHLLIDELNQVLRSNFMNFLQPDE</sequence>
<feature type="domain" description="Dynein heavy chain hydrolytic ATP-binding dynein motor region" evidence="14">
    <location>
        <begin position="317"/>
        <end position="650"/>
    </location>
</feature>
<accession>A0A146K6Z0</accession>
<evidence type="ECO:0000256" key="5">
    <source>
        <dbReference type="ARBA" id="ARBA00022741"/>
    </source>
</evidence>
<keyword evidence="6" id="KW-0067">ATP-binding</keyword>
<dbReference type="AlphaFoldDB" id="A0A146K6Z0"/>
<dbReference type="InterPro" id="IPR013602">
    <property type="entry name" value="Dynein_heavy_linker"/>
</dbReference>
<evidence type="ECO:0000256" key="8">
    <source>
        <dbReference type="ARBA" id="ARBA00023054"/>
    </source>
</evidence>
<dbReference type="GO" id="GO:0045505">
    <property type="term" value="F:dynein intermediate chain binding"/>
    <property type="evidence" value="ECO:0007669"/>
    <property type="project" value="InterPro"/>
</dbReference>
<dbReference type="InterPro" id="IPR042228">
    <property type="entry name" value="Dynein_linker_3"/>
</dbReference>
<feature type="domain" description="Dynein heavy chain linker" evidence="13">
    <location>
        <begin position="2"/>
        <end position="139"/>
    </location>
</feature>
<keyword evidence="4" id="KW-0677">Repeat</keyword>
<keyword evidence="9" id="KW-0969">Cilium</keyword>
<reference evidence="15" key="1">
    <citation type="submission" date="2015-07" db="EMBL/GenBank/DDBJ databases">
        <title>Adaptation to a free-living lifestyle via gene acquisitions in the diplomonad Trepomonas sp. PC1.</title>
        <authorList>
            <person name="Xu F."/>
            <person name="Jerlstrom-Hultqvist J."/>
            <person name="Kolisko M."/>
            <person name="Simpson A.G.B."/>
            <person name="Roger A.J."/>
            <person name="Svard S.G."/>
            <person name="Andersson J.O."/>
        </authorList>
    </citation>
    <scope>NUCLEOTIDE SEQUENCE</scope>
    <source>
        <strain evidence="15">PC1</strain>
    </source>
</reference>
<protein>
    <submittedName>
        <fullName evidence="15">Dynein heavy chain</fullName>
    </submittedName>
</protein>
<dbReference type="InterPro" id="IPR035699">
    <property type="entry name" value="AAA_6"/>
</dbReference>
<keyword evidence="12" id="KW-0966">Cell projection</keyword>
<dbReference type="Pfam" id="PF12774">
    <property type="entry name" value="AAA_6"/>
    <property type="match status" value="1"/>
</dbReference>
<evidence type="ECO:0000256" key="1">
    <source>
        <dbReference type="ARBA" id="ARBA00004430"/>
    </source>
</evidence>
<dbReference type="Gene3D" id="1.20.58.1120">
    <property type="match status" value="1"/>
</dbReference>